<evidence type="ECO:0000256" key="1">
    <source>
        <dbReference type="SAM" id="MobiDB-lite"/>
    </source>
</evidence>
<dbReference type="Pfam" id="PF22422">
    <property type="entry name" value="MGH1-like_GH"/>
    <property type="match status" value="1"/>
</dbReference>
<dbReference type="EMBL" id="BAABJM010000002">
    <property type="protein sequence ID" value="GAA5057074.1"/>
    <property type="molecule type" value="Genomic_DNA"/>
</dbReference>
<reference evidence="5" key="1">
    <citation type="journal article" date="2019" name="Int. J. Syst. Evol. Microbiol.">
        <title>The Global Catalogue of Microorganisms (GCM) 10K type strain sequencing project: providing services to taxonomists for standard genome sequencing and annotation.</title>
        <authorList>
            <consortium name="The Broad Institute Genomics Platform"/>
            <consortium name="The Broad Institute Genome Sequencing Center for Infectious Disease"/>
            <person name="Wu L."/>
            <person name="Ma J."/>
        </authorList>
    </citation>
    <scope>NUCLEOTIDE SEQUENCE [LARGE SCALE GENOMIC DNA]</scope>
    <source>
        <strain evidence="5">JCM 18298</strain>
    </source>
</reference>
<dbReference type="InterPro" id="IPR054491">
    <property type="entry name" value="MGH1-like_GH"/>
</dbReference>
<feature type="region of interest" description="Disordered" evidence="1">
    <location>
        <begin position="1"/>
        <end position="21"/>
    </location>
</feature>
<name>A0ABP9KGZ8_9NOCA</name>
<dbReference type="RefSeq" id="WP_425577629.1">
    <property type="nucleotide sequence ID" value="NZ_BAABJM010000002.1"/>
</dbReference>
<organism evidence="4 5">
    <name type="scientific">Nocardia callitridis</name>
    <dbReference type="NCBI Taxonomy" id="648753"/>
    <lineage>
        <taxon>Bacteria</taxon>
        <taxon>Bacillati</taxon>
        <taxon>Actinomycetota</taxon>
        <taxon>Actinomycetes</taxon>
        <taxon>Mycobacteriales</taxon>
        <taxon>Nocardiaceae</taxon>
        <taxon>Nocardia</taxon>
    </lineage>
</organism>
<evidence type="ECO:0000313" key="4">
    <source>
        <dbReference type="EMBL" id="GAA5057074.1"/>
    </source>
</evidence>
<proteinExistence type="predicted"/>
<gene>
    <name evidence="4" type="ORF">GCM10023318_35180</name>
</gene>
<protein>
    <submittedName>
        <fullName evidence="4">Glycogen debranching N-terminal domain-containing protein</fullName>
    </submittedName>
</protein>
<dbReference type="Pfam" id="PF14742">
    <property type="entry name" value="GDE_N_bis"/>
    <property type="match status" value="1"/>
</dbReference>
<evidence type="ECO:0000259" key="3">
    <source>
        <dbReference type="Pfam" id="PF22422"/>
    </source>
</evidence>
<evidence type="ECO:0000259" key="2">
    <source>
        <dbReference type="Pfam" id="PF14742"/>
    </source>
</evidence>
<comment type="caution">
    <text evidence="4">The sequence shown here is derived from an EMBL/GenBank/DDBJ whole genome shotgun (WGS) entry which is preliminary data.</text>
</comment>
<keyword evidence="5" id="KW-1185">Reference proteome</keyword>
<sequence length="713" mass="77283">MSADAIAPESPSPLNSGEPTGLGGYGGTVTLVEGSTFCLSNRLGDVEPGLPHGLFYRDARVLSRWELLVDGKAAEALSVLSPEAFAARFVLRRPPQAGLADSTLLLVRERIVAEGMREILTLENMSTEPTAVSLELHVDADFVDLFAVKEGRSGHARAEVTEADGELVLHDRTDRMRGLSVSATVEPEMLPGALMWRVVVAPGEIWQTEIIAQPTVGNQRVQAPLAPGEHYGVSGPGRKIEAWRDTATDIVSDDPVLTRVLRRTESDLGALQIHDDSEEGRPFVAAGAPWFMTLFGRDSLLTAWMALPLEVDLAVGTLQQLAEMQGTTIEPLTEEEPGRIMHEMRRGPSGGQVLGGHIYYGSVDATPLFVMLLAECLRWGADEQTIRELLPAADAAMRWITEYGDRDGDGFIEYRRATDRGLVNQGWKDSFDGINDATGHIAEAPIALCEVQGYAHSAMLARAELADAFDEPRVASVMRDRAAELRGKFAEQFWLPEKGWYAVALDAGKRRIDALTSNAAHCLWSGIATDEHAAELIGRLADPEMDSGFGLRTLASSMGAYNPMSYHCGSVWPHDTAIAVAGLLRYRHLPGAVELATKLADGLLAAAAAFDGRLPELYCGFARTQFPVPVPYPTSCSPQAWASAAPILLVRAFLGLTPDARERTITVHPQLPPQWGKIAVTALRLGDVTIDLEVQGTEVIAARLPDDWQLLTK</sequence>
<accession>A0ABP9KGZ8</accession>
<dbReference type="Proteomes" id="UP001500603">
    <property type="component" value="Unassembled WGS sequence"/>
</dbReference>
<feature type="domain" description="Putative glycogen debranching enzyme N-terminal" evidence="2">
    <location>
        <begin position="31"/>
        <end position="209"/>
    </location>
</feature>
<feature type="domain" description="Mannosylglycerate hydrolase MGH1-like glycoside hydrolase" evidence="3">
    <location>
        <begin position="375"/>
        <end position="604"/>
    </location>
</feature>
<dbReference type="SUPFAM" id="SSF48208">
    <property type="entry name" value="Six-hairpin glycosidases"/>
    <property type="match status" value="1"/>
</dbReference>
<dbReference type="Gene3D" id="1.50.10.10">
    <property type="match status" value="1"/>
</dbReference>
<evidence type="ECO:0000313" key="5">
    <source>
        <dbReference type="Proteomes" id="UP001500603"/>
    </source>
</evidence>
<dbReference type="InterPro" id="IPR012341">
    <property type="entry name" value="6hp_glycosidase-like_sf"/>
</dbReference>
<dbReference type="InterPro" id="IPR032856">
    <property type="entry name" value="GDE_N_bis"/>
</dbReference>
<dbReference type="InterPro" id="IPR008928">
    <property type="entry name" value="6-hairpin_glycosidase_sf"/>
</dbReference>